<evidence type="ECO:0000256" key="5">
    <source>
        <dbReference type="HAMAP-Rule" id="MF_00560"/>
    </source>
</evidence>
<dbReference type="HAMAP" id="MF_00560">
    <property type="entry name" value="Tran_acon_Me_trans"/>
    <property type="match status" value="1"/>
</dbReference>
<dbReference type="GO" id="GO:0030798">
    <property type="term" value="F:trans-aconitate 2-methyltransferase activity"/>
    <property type="evidence" value="ECO:0007669"/>
    <property type="project" value="UniProtKB-EC"/>
</dbReference>
<gene>
    <name evidence="5" type="primary">tam</name>
    <name evidence="8" type="ORF">ACFSHS_08785</name>
</gene>
<dbReference type="InterPro" id="IPR023506">
    <property type="entry name" value="Trans-aconitate_MeTrfase"/>
</dbReference>
<comment type="catalytic activity">
    <reaction evidence="5">
        <text>trans-aconitate + S-adenosyl-L-methionine = (E)-3-(methoxycarbonyl)pent-2-enedioate + S-adenosyl-L-homocysteine</text>
        <dbReference type="Rhea" id="RHEA:14969"/>
        <dbReference type="ChEBI" id="CHEBI:15708"/>
        <dbReference type="ChEBI" id="CHEBI:57470"/>
        <dbReference type="ChEBI" id="CHEBI:57856"/>
        <dbReference type="ChEBI" id="CHEBI:59789"/>
        <dbReference type="EC" id="2.1.1.144"/>
    </reaction>
</comment>
<dbReference type="PANTHER" id="PTHR43861">
    <property type="entry name" value="TRANS-ACONITATE 2-METHYLTRANSFERASE-RELATED"/>
    <property type="match status" value="1"/>
</dbReference>
<dbReference type="Gene3D" id="1.10.150.290">
    <property type="entry name" value="S-adenosyl-L-methionine-dependent methyltransferases"/>
    <property type="match status" value="1"/>
</dbReference>
<dbReference type="InterPro" id="IPR029063">
    <property type="entry name" value="SAM-dependent_MTases_sf"/>
</dbReference>
<evidence type="ECO:0000256" key="3">
    <source>
        <dbReference type="ARBA" id="ARBA00022679"/>
    </source>
</evidence>
<proteinExistence type="inferred from homology"/>
<sequence>MTTSRPTADDDATNTGGTPRLAATSSGGRSAAWDPAGYLRFAGERARPFAELVARIAADAPTTVVDLGCGEGSLTASLAARWPAARVTGVDSSPEMLAAAAAEARPGRVEFVPGDVREWAPPGPVDVVVSNAVLHWVPDHERLLTRWAGWLPAGGWLAVQVPGNFRAPTHALLADLCRSPRWADRLAGAAPRPDAVLDPAGYLDVLTAAGLSADAWETTYLHVLTGTDPVLAWVRTTVLRPVLAVLPEDDAARLTAEYAAALRDAYPPRPDGTTVLPFRRVFAVGNRPS</sequence>
<evidence type="ECO:0000256" key="6">
    <source>
        <dbReference type="SAM" id="MobiDB-lite"/>
    </source>
</evidence>
<evidence type="ECO:0000313" key="9">
    <source>
        <dbReference type="Proteomes" id="UP001597402"/>
    </source>
</evidence>
<feature type="region of interest" description="Disordered" evidence="6">
    <location>
        <begin position="1"/>
        <end position="31"/>
    </location>
</feature>
<keyword evidence="1 5" id="KW-0963">Cytoplasm</keyword>
<dbReference type="RefSeq" id="WP_376874175.1">
    <property type="nucleotide sequence ID" value="NZ_JBHUHP010000009.1"/>
</dbReference>
<feature type="domain" description="Methyltransferase" evidence="7">
    <location>
        <begin position="64"/>
        <end position="155"/>
    </location>
</feature>
<protein>
    <recommendedName>
        <fullName evidence="5">Trans-aconitate 2-methyltransferase</fullName>
        <ecNumber evidence="5">2.1.1.144</ecNumber>
    </recommendedName>
</protein>
<dbReference type="Gene3D" id="3.40.50.150">
    <property type="entry name" value="Vaccinia Virus protein VP39"/>
    <property type="match status" value="1"/>
</dbReference>
<dbReference type="Proteomes" id="UP001597402">
    <property type="component" value="Unassembled WGS sequence"/>
</dbReference>
<reference evidence="9" key="1">
    <citation type="journal article" date="2019" name="Int. J. Syst. Evol. Microbiol.">
        <title>The Global Catalogue of Microorganisms (GCM) 10K type strain sequencing project: providing services to taxonomists for standard genome sequencing and annotation.</title>
        <authorList>
            <consortium name="The Broad Institute Genomics Platform"/>
            <consortium name="The Broad Institute Genome Sequencing Center for Infectious Disease"/>
            <person name="Wu L."/>
            <person name="Ma J."/>
        </authorList>
    </citation>
    <scope>NUCLEOTIDE SEQUENCE [LARGE SCALE GENOMIC DNA]</scope>
    <source>
        <strain evidence="9">JCM 3338</strain>
    </source>
</reference>
<evidence type="ECO:0000259" key="7">
    <source>
        <dbReference type="Pfam" id="PF13649"/>
    </source>
</evidence>
<comment type="similarity">
    <text evidence="5">Belongs to the methyltransferase superfamily. Tam family.</text>
</comment>
<keyword evidence="2 5" id="KW-0489">Methyltransferase</keyword>
<comment type="caution">
    <text evidence="8">The sequence shown here is derived from an EMBL/GenBank/DDBJ whole genome shotgun (WGS) entry which is preliminary data.</text>
</comment>
<dbReference type="EC" id="2.1.1.144" evidence="5"/>
<dbReference type="InterPro" id="IPR041698">
    <property type="entry name" value="Methyltransf_25"/>
</dbReference>
<evidence type="ECO:0000256" key="1">
    <source>
        <dbReference type="ARBA" id="ARBA00022490"/>
    </source>
</evidence>
<keyword evidence="4 5" id="KW-0949">S-adenosyl-L-methionine</keyword>
<dbReference type="CDD" id="cd02440">
    <property type="entry name" value="AdoMet_MTases"/>
    <property type="match status" value="1"/>
</dbReference>
<dbReference type="Pfam" id="PF13649">
    <property type="entry name" value="Methyltransf_25"/>
    <property type="match status" value="1"/>
</dbReference>
<dbReference type="GO" id="GO:0032259">
    <property type="term" value="P:methylation"/>
    <property type="evidence" value="ECO:0007669"/>
    <property type="project" value="UniProtKB-KW"/>
</dbReference>
<comment type="subcellular location">
    <subcellularLocation>
        <location evidence="5">Cytoplasm</location>
    </subcellularLocation>
</comment>
<evidence type="ECO:0000256" key="2">
    <source>
        <dbReference type="ARBA" id="ARBA00022603"/>
    </source>
</evidence>
<dbReference type="PANTHER" id="PTHR43861:SF1">
    <property type="entry name" value="TRANS-ACONITATE 2-METHYLTRANSFERASE"/>
    <property type="match status" value="1"/>
</dbReference>
<keyword evidence="9" id="KW-1185">Reference proteome</keyword>
<evidence type="ECO:0000313" key="8">
    <source>
        <dbReference type="EMBL" id="MFD2091668.1"/>
    </source>
</evidence>
<dbReference type="NCBIfam" id="NF010703">
    <property type="entry name" value="PRK14103.1"/>
    <property type="match status" value="1"/>
</dbReference>
<organism evidence="8 9">
    <name type="scientific">Blastococcus deserti</name>
    <dbReference type="NCBI Taxonomy" id="2259033"/>
    <lineage>
        <taxon>Bacteria</taxon>
        <taxon>Bacillati</taxon>
        <taxon>Actinomycetota</taxon>
        <taxon>Actinomycetes</taxon>
        <taxon>Geodermatophilales</taxon>
        <taxon>Geodermatophilaceae</taxon>
        <taxon>Blastococcus</taxon>
    </lineage>
</organism>
<dbReference type="SUPFAM" id="SSF53335">
    <property type="entry name" value="S-adenosyl-L-methionine-dependent methyltransferases"/>
    <property type="match status" value="1"/>
</dbReference>
<comment type="function">
    <text evidence="5">Catalyzes the S-adenosylmethionine monomethyl esterification of trans-aconitate.</text>
</comment>
<keyword evidence="3 5" id="KW-0808">Transferase</keyword>
<name>A0ABW4XA10_9ACTN</name>
<dbReference type="InterPro" id="IPR023149">
    <property type="entry name" value="Trans_acon_MeTrfase_C"/>
</dbReference>
<accession>A0ABW4XA10</accession>
<dbReference type="EMBL" id="JBHUHP010000009">
    <property type="protein sequence ID" value="MFD2091668.1"/>
    <property type="molecule type" value="Genomic_DNA"/>
</dbReference>
<evidence type="ECO:0000256" key="4">
    <source>
        <dbReference type="ARBA" id="ARBA00022691"/>
    </source>
</evidence>